<evidence type="ECO:0000259" key="8">
    <source>
        <dbReference type="PROSITE" id="PS50995"/>
    </source>
</evidence>
<dbReference type="PRINTS" id="PR00598">
    <property type="entry name" value="HTHMARR"/>
</dbReference>
<dbReference type="GO" id="GO:0003677">
    <property type="term" value="F:DNA binding"/>
    <property type="evidence" value="ECO:0007669"/>
    <property type="project" value="UniProtKB-KW"/>
</dbReference>
<dbReference type="KEGG" id="amyt:AMYT_0747"/>
<dbReference type="GO" id="GO:0003700">
    <property type="term" value="F:DNA-binding transcription factor activity"/>
    <property type="evidence" value="ECO:0007669"/>
    <property type="project" value="InterPro"/>
</dbReference>
<dbReference type="Proteomes" id="UP000290092">
    <property type="component" value="Unassembled WGS sequence"/>
</dbReference>
<evidence type="ECO:0000256" key="2">
    <source>
        <dbReference type="ARBA" id="ARBA00023015"/>
    </source>
</evidence>
<keyword evidence="4" id="KW-0804">Transcription</keyword>
<evidence type="ECO:0000256" key="3">
    <source>
        <dbReference type="ARBA" id="ARBA00023125"/>
    </source>
</evidence>
<dbReference type="InterPro" id="IPR036390">
    <property type="entry name" value="WH_DNA-bd_sf"/>
</dbReference>
<dbReference type="GO" id="GO:0005737">
    <property type="term" value="C:cytoplasm"/>
    <property type="evidence" value="ECO:0007669"/>
    <property type="project" value="UniProtKB-SubCell"/>
</dbReference>
<evidence type="ECO:0000256" key="5">
    <source>
        <dbReference type="ARBA" id="ARBA00046337"/>
    </source>
</evidence>
<dbReference type="PANTHER" id="PTHR42756">
    <property type="entry name" value="TRANSCRIPTIONAL REGULATOR, MARR"/>
    <property type="match status" value="1"/>
</dbReference>
<comment type="subcellular location">
    <subcellularLocation>
        <location evidence="1">Cytoplasm</location>
    </subcellularLocation>
</comment>
<dbReference type="PROSITE" id="PS50995">
    <property type="entry name" value="HTH_MARR_2"/>
    <property type="match status" value="1"/>
</dbReference>
<dbReference type="SUPFAM" id="SSF46785">
    <property type="entry name" value="Winged helix' DNA-binding domain"/>
    <property type="match status" value="1"/>
</dbReference>
<sequence length="158" mass="18449">MNPKSQNLEPIIFEKLTTNPIFTLASKIYQINDILKKEIEKILKKHQLTFYELEILVVLHENENDFLKPSDLYKKLLFSTGGITKLIQRLEKKNYITKEIFLDDLRTKPISITTKGEQVVLEVFPKILKIEKDVFSKLNKEEISNISNSLEKLITLSK</sequence>
<accession>A0AAX2AIV6</accession>
<evidence type="ECO:0000256" key="6">
    <source>
        <dbReference type="ARBA" id="ARBA00047188"/>
    </source>
</evidence>
<keyword evidence="3" id="KW-0238">DNA-binding</keyword>
<feature type="domain" description="HTH marR-type" evidence="8">
    <location>
        <begin position="21"/>
        <end position="155"/>
    </location>
</feature>
<protein>
    <recommendedName>
        <fullName evidence="6">HTH-type transcriptional regulator SarZ</fullName>
    </recommendedName>
    <alternativeName>
        <fullName evidence="7">Staphylococcal accessory regulator Z</fullName>
    </alternativeName>
</protein>
<dbReference type="Gene3D" id="1.10.10.10">
    <property type="entry name" value="Winged helix-like DNA-binding domain superfamily/Winged helix DNA-binding domain"/>
    <property type="match status" value="1"/>
</dbReference>
<dbReference type="AlphaFoldDB" id="A0AAX2AIV6"/>
<evidence type="ECO:0000256" key="7">
    <source>
        <dbReference type="ARBA" id="ARBA00047207"/>
    </source>
</evidence>
<keyword evidence="2" id="KW-0805">Transcription regulation</keyword>
<dbReference type="EMBL" id="NXID01000016">
    <property type="protein sequence ID" value="RXK16084.1"/>
    <property type="molecule type" value="Genomic_DNA"/>
</dbReference>
<comment type="caution">
    <text evidence="9">The sequence shown here is derived from an EMBL/GenBank/DDBJ whole genome shotgun (WGS) entry which is preliminary data.</text>
</comment>
<dbReference type="InterPro" id="IPR000835">
    <property type="entry name" value="HTH_MarR-typ"/>
</dbReference>
<dbReference type="Pfam" id="PF22381">
    <property type="entry name" value="Staph_reg_Sar_Rot"/>
    <property type="match status" value="1"/>
</dbReference>
<evidence type="ECO:0000256" key="1">
    <source>
        <dbReference type="ARBA" id="ARBA00004496"/>
    </source>
</evidence>
<dbReference type="PANTHER" id="PTHR42756:SF1">
    <property type="entry name" value="TRANSCRIPTIONAL REPRESSOR OF EMRAB OPERON"/>
    <property type="match status" value="1"/>
</dbReference>
<dbReference type="InterPro" id="IPR055166">
    <property type="entry name" value="Transc_reg_Sar_Rot_HTH"/>
</dbReference>
<proteinExistence type="inferred from homology"/>
<reference evidence="9 10" key="1">
    <citation type="submission" date="2017-09" db="EMBL/GenBank/DDBJ databases">
        <title>Genomics of the genus Arcobacter.</title>
        <authorList>
            <person name="Perez-Cataluna A."/>
            <person name="Figueras M.J."/>
            <person name="Salas-Masso N."/>
        </authorList>
    </citation>
    <scope>NUCLEOTIDE SEQUENCE [LARGE SCALE GENOMIC DNA]</scope>
    <source>
        <strain evidence="9 10">CECT 7386</strain>
    </source>
</reference>
<dbReference type="InterPro" id="IPR036388">
    <property type="entry name" value="WH-like_DNA-bd_sf"/>
</dbReference>
<gene>
    <name evidence="9" type="ORF">CP985_05780</name>
</gene>
<dbReference type="SMART" id="SM00347">
    <property type="entry name" value="HTH_MARR"/>
    <property type="match status" value="1"/>
</dbReference>
<dbReference type="RefSeq" id="WP_114841215.1">
    <property type="nucleotide sequence ID" value="NZ_CP031219.1"/>
</dbReference>
<organism evidence="9 10">
    <name type="scientific">Malaciobacter mytili LMG 24559</name>
    <dbReference type="NCBI Taxonomy" id="1032238"/>
    <lineage>
        <taxon>Bacteria</taxon>
        <taxon>Pseudomonadati</taxon>
        <taxon>Campylobacterota</taxon>
        <taxon>Epsilonproteobacteria</taxon>
        <taxon>Campylobacterales</taxon>
        <taxon>Arcobacteraceae</taxon>
        <taxon>Malaciobacter</taxon>
    </lineage>
</organism>
<comment type="similarity">
    <text evidence="5">Belongs to the SarZ family.</text>
</comment>
<evidence type="ECO:0000313" key="10">
    <source>
        <dbReference type="Proteomes" id="UP000290092"/>
    </source>
</evidence>
<keyword evidence="10" id="KW-1185">Reference proteome</keyword>
<evidence type="ECO:0000313" key="9">
    <source>
        <dbReference type="EMBL" id="RXK16084.1"/>
    </source>
</evidence>
<evidence type="ECO:0000256" key="4">
    <source>
        <dbReference type="ARBA" id="ARBA00023163"/>
    </source>
</evidence>
<name>A0AAX2AIV6_9BACT</name>